<feature type="domain" description="DUF2179" evidence="7">
    <location>
        <begin position="207"/>
        <end position="261"/>
    </location>
</feature>
<keyword evidence="9" id="KW-1185">Reference proteome</keyword>
<dbReference type="Gene3D" id="3.30.70.120">
    <property type="match status" value="1"/>
</dbReference>
<name>A0A2U1DC44_9LACO</name>
<dbReference type="EMBL" id="QEKT01000002">
    <property type="protein sequence ID" value="PVY85238.1"/>
    <property type="molecule type" value="Genomic_DNA"/>
</dbReference>
<dbReference type="PANTHER" id="PTHR33545">
    <property type="entry name" value="UPF0750 MEMBRANE PROTEIN YITT-RELATED"/>
    <property type="match status" value="1"/>
</dbReference>
<protein>
    <submittedName>
        <fullName evidence="8">Uncharacterized membrane-anchored protein YitT (DUF2179 family)</fullName>
    </submittedName>
</protein>
<evidence type="ECO:0000313" key="9">
    <source>
        <dbReference type="Proteomes" id="UP000245433"/>
    </source>
</evidence>
<evidence type="ECO:0000256" key="1">
    <source>
        <dbReference type="ARBA" id="ARBA00004651"/>
    </source>
</evidence>
<feature type="transmembrane region" description="Helical" evidence="6">
    <location>
        <begin position="133"/>
        <end position="152"/>
    </location>
</feature>
<sequence>MFLGALFLIAMSINFFFSPHNIAAGGATGLAILAQELFGWPLFLTTLGVNIIMLILAAIFLARETVLRILFGSFMLPVMLAIIPQTKVVNDTLFAVIVGSAIFAAGIALLYNIDASSGGTTVPPLIFKKYFNLKAPVGLLIIDICVSFGNIFTAGLEAFVYAVFSIVITSLIMNYIESGFNRKKTLFISSNISTTELKDALGHDLSYGLTVIPSRGGFQDSEQELLMIVVDTQEYPRFVRKVLAADPDVFITVSDTASVHGGFFNRQQI</sequence>
<evidence type="ECO:0000256" key="3">
    <source>
        <dbReference type="ARBA" id="ARBA00022692"/>
    </source>
</evidence>
<feature type="transmembrane region" description="Helical" evidence="6">
    <location>
        <begin position="158"/>
        <end position="176"/>
    </location>
</feature>
<keyword evidence="2" id="KW-1003">Cell membrane</keyword>
<evidence type="ECO:0000256" key="5">
    <source>
        <dbReference type="ARBA" id="ARBA00023136"/>
    </source>
</evidence>
<proteinExistence type="predicted"/>
<feature type="transmembrane region" description="Helical" evidence="6">
    <location>
        <begin position="41"/>
        <end position="62"/>
    </location>
</feature>
<keyword evidence="4 6" id="KW-1133">Transmembrane helix</keyword>
<dbReference type="InterPro" id="IPR019264">
    <property type="entry name" value="DUF2179"/>
</dbReference>
<dbReference type="InterPro" id="IPR003740">
    <property type="entry name" value="YitT"/>
</dbReference>
<accession>A0A2U1DC44</accession>
<comment type="caution">
    <text evidence="8">The sequence shown here is derived from an EMBL/GenBank/DDBJ whole genome shotgun (WGS) entry which is preliminary data.</text>
</comment>
<dbReference type="CDD" id="cd16380">
    <property type="entry name" value="YitT_C"/>
    <property type="match status" value="1"/>
</dbReference>
<evidence type="ECO:0000256" key="4">
    <source>
        <dbReference type="ARBA" id="ARBA00022989"/>
    </source>
</evidence>
<dbReference type="PIRSF" id="PIRSF006483">
    <property type="entry name" value="Membrane_protein_YitT"/>
    <property type="match status" value="1"/>
</dbReference>
<feature type="transmembrane region" description="Helical" evidence="6">
    <location>
        <begin position="92"/>
        <end position="113"/>
    </location>
</feature>
<keyword evidence="5 6" id="KW-0472">Membrane</keyword>
<dbReference type="Proteomes" id="UP000245433">
    <property type="component" value="Unassembled WGS sequence"/>
</dbReference>
<dbReference type="AlphaFoldDB" id="A0A2U1DC44"/>
<evidence type="ECO:0000256" key="2">
    <source>
        <dbReference type="ARBA" id="ARBA00022475"/>
    </source>
</evidence>
<gene>
    <name evidence="8" type="ORF">C7384_10256</name>
</gene>
<dbReference type="InterPro" id="IPR015867">
    <property type="entry name" value="N-reg_PII/ATP_PRibTrfase_C"/>
</dbReference>
<keyword evidence="3 6" id="KW-0812">Transmembrane</keyword>
<feature type="transmembrane region" description="Helical" evidence="6">
    <location>
        <begin position="69"/>
        <end position="86"/>
    </location>
</feature>
<dbReference type="Pfam" id="PF02588">
    <property type="entry name" value="YitT_membrane"/>
    <property type="match status" value="1"/>
</dbReference>
<evidence type="ECO:0000259" key="7">
    <source>
        <dbReference type="Pfam" id="PF10035"/>
    </source>
</evidence>
<evidence type="ECO:0000256" key="6">
    <source>
        <dbReference type="SAM" id="Phobius"/>
    </source>
</evidence>
<dbReference type="Pfam" id="PF10035">
    <property type="entry name" value="DUF2179"/>
    <property type="match status" value="1"/>
</dbReference>
<dbReference type="InterPro" id="IPR051461">
    <property type="entry name" value="UPF0750_membrane"/>
</dbReference>
<comment type="subcellular location">
    <subcellularLocation>
        <location evidence="1">Cell membrane</location>
        <topology evidence="1">Multi-pass membrane protein</topology>
    </subcellularLocation>
</comment>
<evidence type="ECO:0000313" key="8">
    <source>
        <dbReference type="EMBL" id="PVY85238.1"/>
    </source>
</evidence>
<organism evidence="8 9">
    <name type="scientific">Convivina intestini</name>
    <dbReference type="NCBI Taxonomy" id="1505726"/>
    <lineage>
        <taxon>Bacteria</taxon>
        <taxon>Bacillati</taxon>
        <taxon>Bacillota</taxon>
        <taxon>Bacilli</taxon>
        <taxon>Lactobacillales</taxon>
        <taxon>Lactobacillaceae</taxon>
        <taxon>Convivina</taxon>
    </lineage>
</organism>
<dbReference type="GO" id="GO:0005886">
    <property type="term" value="C:plasma membrane"/>
    <property type="evidence" value="ECO:0007669"/>
    <property type="project" value="UniProtKB-SubCell"/>
</dbReference>
<reference evidence="8 9" key="1">
    <citation type="submission" date="2018-04" db="EMBL/GenBank/DDBJ databases">
        <title>Genomic Encyclopedia of Type Strains, Phase IV (KMG-IV): sequencing the most valuable type-strain genomes for metagenomic binning, comparative biology and taxonomic classification.</title>
        <authorList>
            <person name="Goeker M."/>
        </authorList>
    </citation>
    <scope>NUCLEOTIDE SEQUENCE [LARGE SCALE GENOMIC DNA]</scope>
    <source>
        <strain evidence="8 9">DSM 28795</strain>
    </source>
</reference>
<dbReference type="PANTHER" id="PTHR33545:SF9">
    <property type="entry name" value="UPF0750 MEMBRANE PROTEIN YITE"/>
    <property type="match status" value="1"/>
</dbReference>